<gene>
    <name evidence="2" type="ORF">CSSPJE1EN1_LOCUS18581</name>
</gene>
<protein>
    <submittedName>
        <fullName evidence="2">Uncharacterized protein</fullName>
    </submittedName>
</protein>
<evidence type="ECO:0000313" key="3">
    <source>
        <dbReference type="Proteomes" id="UP001497444"/>
    </source>
</evidence>
<feature type="region of interest" description="Disordered" evidence="1">
    <location>
        <begin position="1"/>
        <end position="29"/>
    </location>
</feature>
<keyword evidence="3" id="KW-1185">Reference proteome</keyword>
<feature type="compositionally biased region" description="Basic and acidic residues" evidence="1">
    <location>
        <begin position="12"/>
        <end position="29"/>
    </location>
</feature>
<organism evidence="2 3">
    <name type="scientific">Sphagnum jensenii</name>
    <dbReference type="NCBI Taxonomy" id="128206"/>
    <lineage>
        <taxon>Eukaryota</taxon>
        <taxon>Viridiplantae</taxon>
        <taxon>Streptophyta</taxon>
        <taxon>Embryophyta</taxon>
        <taxon>Bryophyta</taxon>
        <taxon>Sphagnophytina</taxon>
        <taxon>Sphagnopsida</taxon>
        <taxon>Sphagnales</taxon>
        <taxon>Sphagnaceae</taxon>
        <taxon>Sphagnum</taxon>
    </lineage>
</organism>
<evidence type="ECO:0000256" key="1">
    <source>
        <dbReference type="SAM" id="MobiDB-lite"/>
    </source>
</evidence>
<dbReference type="Proteomes" id="UP001497444">
    <property type="component" value="Chromosome 5"/>
</dbReference>
<proteinExistence type="predicted"/>
<sequence>MGFNNSVGEGNADDRLSDRQKGERLQLAKRKQESLADEVKLLKQGGLVGGDSVFDSEMLNPQCLEPAQCPVAVASGIQTASSEEAEFQAMTSGPQLGDYAQADEELDVVEEGIEAANLGSGLETGDFASEPLDLELDEISRRNSIGTESLNSPHASKLQSGSLDELENVCIGCQSVLIYG</sequence>
<dbReference type="EMBL" id="OZ020100">
    <property type="protein sequence ID" value="CAK9273103.1"/>
    <property type="molecule type" value="Genomic_DNA"/>
</dbReference>
<name>A0ABP0X5H1_9BRYO</name>
<accession>A0ABP0X5H1</accession>
<evidence type="ECO:0000313" key="2">
    <source>
        <dbReference type="EMBL" id="CAK9273103.1"/>
    </source>
</evidence>
<reference evidence="2" key="1">
    <citation type="submission" date="2024-02" db="EMBL/GenBank/DDBJ databases">
        <authorList>
            <consortium name="ELIXIR-Norway"/>
            <consortium name="Elixir Norway"/>
        </authorList>
    </citation>
    <scope>NUCLEOTIDE SEQUENCE</scope>
</reference>